<evidence type="ECO:0000313" key="1">
    <source>
        <dbReference type="EMBL" id="ABC77253.1"/>
    </source>
</evidence>
<sequence length="139" mass="16047">MEGYRETEMCSRCRGRCCSLQPGHCLPPDFGSAEAVKEALVSGRYTIVLLLDWNIMARVVRPHYKDPQRKVGCIFQQENGCELPWPARPYGCRMLRPRERDGEHCKPEGISIEEAARMWERSGYLPPIWSCLHQIPLNE</sequence>
<accession>Q2LT46</accession>
<name>Q2LT46_SYNAS</name>
<dbReference type="HOGENOM" id="CLU_1728666_0_0_7"/>
<gene>
    <name evidence="1" type="ORF">SYN_03208</name>
</gene>
<dbReference type="Proteomes" id="UP000001933">
    <property type="component" value="Chromosome"/>
</dbReference>
<dbReference type="InParanoid" id="Q2LT46"/>
<proteinExistence type="predicted"/>
<dbReference type="KEGG" id="sat:SYN_03208"/>
<reference evidence="1 2" key="1">
    <citation type="journal article" date="2007" name="Proc. Natl. Acad. Sci. U.S.A.">
        <title>The genome of Syntrophus aciditrophicus: life at the thermodynamic limit of microbial growth.</title>
        <authorList>
            <person name="McInerney M.J."/>
            <person name="Rohlin L."/>
            <person name="Mouttaki H."/>
            <person name="Kim U."/>
            <person name="Krupp R.S."/>
            <person name="Rios-Hernandez L."/>
            <person name="Sieber J."/>
            <person name="Struchtemeyer C.G."/>
            <person name="Bhattacharyya A."/>
            <person name="Campbell J.W."/>
            <person name="Gunsalus R.P."/>
        </authorList>
    </citation>
    <scope>NUCLEOTIDE SEQUENCE [LARGE SCALE GENOMIC DNA]</scope>
    <source>
        <strain evidence="1 2">SB</strain>
    </source>
</reference>
<dbReference type="eggNOG" id="COG0727">
    <property type="taxonomic scope" value="Bacteria"/>
</dbReference>
<evidence type="ECO:0000313" key="2">
    <source>
        <dbReference type="Proteomes" id="UP000001933"/>
    </source>
</evidence>
<organism evidence="1 2">
    <name type="scientific">Syntrophus aciditrophicus (strain SB)</name>
    <dbReference type="NCBI Taxonomy" id="56780"/>
    <lineage>
        <taxon>Bacteria</taxon>
        <taxon>Pseudomonadati</taxon>
        <taxon>Thermodesulfobacteriota</taxon>
        <taxon>Syntrophia</taxon>
        <taxon>Syntrophales</taxon>
        <taxon>Syntrophaceae</taxon>
        <taxon>Syntrophus</taxon>
    </lineage>
</organism>
<keyword evidence="2" id="KW-1185">Reference proteome</keyword>
<dbReference type="AlphaFoldDB" id="Q2LT46"/>
<protein>
    <submittedName>
        <fullName evidence="1">Hypothetical cytosolic protein</fullName>
    </submittedName>
</protein>
<dbReference type="EMBL" id="CP000252">
    <property type="protein sequence ID" value="ABC77253.1"/>
    <property type="molecule type" value="Genomic_DNA"/>
</dbReference>